<evidence type="ECO:0000256" key="2">
    <source>
        <dbReference type="SAM" id="Phobius"/>
    </source>
</evidence>
<name>A0A919TJZ7_9ACTN</name>
<feature type="compositionally biased region" description="Polar residues" evidence="1">
    <location>
        <begin position="328"/>
        <end position="347"/>
    </location>
</feature>
<dbReference type="Proteomes" id="UP000629619">
    <property type="component" value="Unassembled WGS sequence"/>
</dbReference>
<reference evidence="3" key="1">
    <citation type="submission" date="2021-01" db="EMBL/GenBank/DDBJ databases">
        <title>Whole genome shotgun sequence of Actinoplanes siamensis NBRC 109076.</title>
        <authorList>
            <person name="Komaki H."/>
            <person name="Tamura T."/>
        </authorList>
    </citation>
    <scope>NUCLEOTIDE SEQUENCE</scope>
    <source>
        <strain evidence="3">NBRC 109076</strain>
    </source>
</reference>
<organism evidence="3 4">
    <name type="scientific">Actinoplanes siamensis</name>
    <dbReference type="NCBI Taxonomy" id="1223317"/>
    <lineage>
        <taxon>Bacteria</taxon>
        <taxon>Bacillati</taxon>
        <taxon>Actinomycetota</taxon>
        <taxon>Actinomycetes</taxon>
        <taxon>Micromonosporales</taxon>
        <taxon>Micromonosporaceae</taxon>
        <taxon>Actinoplanes</taxon>
    </lineage>
</organism>
<feature type="compositionally biased region" description="Low complexity" evidence="1">
    <location>
        <begin position="285"/>
        <end position="296"/>
    </location>
</feature>
<dbReference type="AlphaFoldDB" id="A0A919TJZ7"/>
<comment type="caution">
    <text evidence="3">The sequence shown here is derived from an EMBL/GenBank/DDBJ whole genome shotgun (WGS) entry which is preliminary data.</text>
</comment>
<keyword evidence="2" id="KW-0812">Transmembrane</keyword>
<accession>A0A919TJZ7</accession>
<evidence type="ECO:0000256" key="1">
    <source>
        <dbReference type="SAM" id="MobiDB-lite"/>
    </source>
</evidence>
<feature type="compositionally biased region" description="Low complexity" evidence="1">
    <location>
        <begin position="304"/>
        <end position="324"/>
    </location>
</feature>
<sequence length="347" mass="35915">MNDIADDEITGYVAQVRAALGGVPESTREELLDDLPEHLAEVLAEGNGTLTGRLGAPSAYAAELLAAAGLAGGPPKRRDQLRDLRERGARWLRIADVRVGPVLGYARASEFLVLLRPAWWVLRGYLAAMVIAQLLDSGSAPIGLLPRIGGSDLVALVLLAAAVVGSIWLGRRGAPVRFWPRYAYWSATAVVVIFALAGFSWADSGARTAPYLDATYSGGSGYGSVEDVFVYDGQGRPVENAQLYDQNGAPLQMGGMYCTDPVTGESRATWQRGYPHCPERNPFQSPSASPSPADPGVAPPGPSPAGSAPGAPAPIGTAPSGTAPNGAGPSSSAGVRTSATPSASPSR</sequence>
<keyword evidence="2" id="KW-1133">Transmembrane helix</keyword>
<evidence type="ECO:0000313" key="4">
    <source>
        <dbReference type="Proteomes" id="UP000629619"/>
    </source>
</evidence>
<keyword evidence="4" id="KW-1185">Reference proteome</keyword>
<feature type="transmembrane region" description="Helical" evidence="2">
    <location>
        <begin position="153"/>
        <end position="170"/>
    </location>
</feature>
<dbReference type="Pfam" id="PF22564">
    <property type="entry name" value="HAAS"/>
    <property type="match status" value="1"/>
</dbReference>
<dbReference type="RefSeq" id="WP_203679621.1">
    <property type="nucleotide sequence ID" value="NZ_BOMW01000024.1"/>
</dbReference>
<feature type="region of interest" description="Disordered" evidence="1">
    <location>
        <begin position="269"/>
        <end position="347"/>
    </location>
</feature>
<protein>
    <submittedName>
        <fullName evidence="3">Uncharacterized protein</fullName>
    </submittedName>
</protein>
<feature type="transmembrane region" description="Helical" evidence="2">
    <location>
        <begin position="113"/>
        <end position="133"/>
    </location>
</feature>
<keyword evidence="2" id="KW-0472">Membrane</keyword>
<dbReference type="EMBL" id="BOMW01000024">
    <property type="protein sequence ID" value="GIF05122.1"/>
    <property type="molecule type" value="Genomic_DNA"/>
</dbReference>
<evidence type="ECO:0000313" key="3">
    <source>
        <dbReference type="EMBL" id="GIF05122.1"/>
    </source>
</evidence>
<proteinExistence type="predicted"/>
<gene>
    <name evidence="3" type="ORF">Asi03nite_26600</name>
</gene>
<feature type="transmembrane region" description="Helical" evidence="2">
    <location>
        <begin position="182"/>
        <end position="202"/>
    </location>
</feature>